<organism evidence="1 2">
    <name type="scientific">Daphnia pulex</name>
    <name type="common">Water flea</name>
    <dbReference type="NCBI Taxonomy" id="6669"/>
    <lineage>
        <taxon>Eukaryota</taxon>
        <taxon>Metazoa</taxon>
        <taxon>Ecdysozoa</taxon>
        <taxon>Arthropoda</taxon>
        <taxon>Crustacea</taxon>
        <taxon>Branchiopoda</taxon>
        <taxon>Diplostraca</taxon>
        <taxon>Cladocera</taxon>
        <taxon>Anomopoda</taxon>
        <taxon>Daphniidae</taxon>
        <taxon>Daphnia</taxon>
    </lineage>
</organism>
<dbReference type="InterPro" id="IPR036706">
    <property type="entry name" value="VOMI_sf"/>
</dbReference>
<feature type="non-terminal residue" evidence="1">
    <location>
        <position position="1"/>
    </location>
</feature>
<evidence type="ECO:0000313" key="2">
    <source>
        <dbReference type="Proteomes" id="UP000000305"/>
    </source>
</evidence>
<gene>
    <name evidence="1" type="ORF">DAPPUDRAFT_49319</name>
</gene>
<reference evidence="1 2" key="1">
    <citation type="journal article" date="2011" name="Science">
        <title>The ecoresponsive genome of Daphnia pulex.</title>
        <authorList>
            <person name="Colbourne J.K."/>
            <person name="Pfrender M.E."/>
            <person name="Gilbert D."/>
            <person name="Thomas W.K."/>
            <person name="Tucker A."/>
            <person name="Oakley T.H."/>
            <person name="Tokishita S."/>
            <person name="Aerts A."/>
            <person name="Arnold G.J."/>
            <person name="Basu M.K."/>
            <person name="Bauer D.J."/>
            <person name="Caceres C.E."/>
            <person name="Carmel L."/>
            <person name="Casola C."/>
            <person name="Choi J.H."/>
            <person name="Detter J.C."/>
            <person name="Dong Q."/>
            <person name="Dusheyko S."/>
            <person name="Eads B.D."/>
            <person name="Frohlich T."/>
            <person name="Geiler-Samerotte K.A."/>
            <person name="Gerlach D."/>
            <person name="Hatcher P."/>
            <person name="Jogdeo S."/>
            <person name="Krijgsveld J."/>
            <person name="Kriventseva E.V."/>
            <person name="Kultz D."/>
            <person name="Laforsch C."/>
            <person name="Lindquist E."/>
            <person name="Lopez J."/>
            <person name="Manak J.R."/>
            <person name="Muller J."/>
            <person name="Pangilinan J."/>
            <person name="Patwardhan R.P."/>
            <person name="Pitluck S."/>
            <person name="Pritham E.J."/>
            <person name="Rechtsteiner A."/>
            <person name="Rho M."/>
            <person name="Rogozin I.B."/>
            <person name="Sakarya O."/>
            <person name="Salamov A."/>
            <person name="Schaack S."/>
            <person name="Shapiro H."/>
            <person name="Shiga Y."/>
            <person name="Skalitzky C."/>
            <person name="Smith Z."/>
            <person name="Souvorov A."/>
            <person name="Sung W."/>
            <person name="Tang Z."/>
            <person name="Tsuchiya D."/>
            <person name="Tu H."/>
            <person name="Vos H."/>
            <person name="Wang M."/>
            <person name="Wolf Y.I."/>
            <person name="Yamagata H."/>
            <person name="Yamada T."/>
            <person name="Ye Y."/>
            <person name="Shaw J.R."/>
            <person name="Andrews J."/>
            <person name="Crease T.J."/>
            <person name="Tang H."/>
            <person name="Lucas S.M."/>
            <person name="Robertson H.M."/>
            <person name="Bork P."/>
            <person name="Koonin E.V."/>
            <person name="Zdobnov E.M."/>
            <person name="Grigoriev I.V."/>
            <person name="Lynch M."/>
            <person name="Boore J.L."/>
        </authorList>
    </citation>
    <scope>NUCLEOTIDE SEQUENCE [LARGE SCALE GENOMIC DNA]</scope>
</reference>
<dbReference type="KEGG" id="dpx:DAPPUDRAFT_49319"/>
<dbReference type="Pfam" id="PF03762">
    <property type="entry name" value="VOMI"/>
    <property type="match status" value="1"/>
</dbReference>
<dbReference type="PANTHER" id="PTHR18841:SF0">
    <property type="entry name" value="VITELLINE MEMBRANE OUTER LAYER 1 HOMOLOG A-RELATED"/>
    <property type="match status" value="1"/>
</dbReference>
<keyword evidence="2" id="KW-1185">Reference proteome</keyword>
<dbReference type="SUPFAM" id="SSF51092">
    <property type="entry name" value="Vitelline membrane outer protein-I (VMO-I)"/>
    <property type="match status" value="1"/>
</dbReference>
<dbReference type="InterPro" id="IPR005515">
    <property type="entry name" value="VOMI"/>
</dbReference>
<sequence>CPFGAYMKSFQLRVSPNGNTTDNTAVNNIRFKCSNDREINGLGNTGGYWGDYSGECLDGICGLETRVRADGGVVVDNTALNDVRFTCCAPAVFHANKFNRH</sequence>
<dbReference type="EMBL" id="GL732540">
    <property type="protein sequence ID" value="EFX82305.1"/>
    <property type="molecule type" value="Genomic_DNA"/>
</dbReference>
<dbReference type="PhylomeDB" id="E9GEI6"/>
<dbReference type="Proteomes" id="UP000000305">
    <property type="component" value="Unassembled WGS sequence"/>
</dbReference>
<dbReference type="eggNOG" id="ENOG502S24T">
    <property type="taxonomic scope" value="Eukaryota"/>
</dbReference>
<dbReference type="HOGENOM" id="CLU_2541858_0_0_1"/>
<dbReference type="OMA" id="AVFHANK"/>
<dbReference type="Gene3D" id="2.100.10.20">
    <property type="entry name" value="Vitelline membrane outer layer protein I (VOMI)"/>
    <property type="match status" value="1"/>
</dbReference>
<dbReference type="OrthoDB" id="6344411at2759"/>
<proteinExistence type="predicted"/>
<name>E9GEI6_DAPPU</name>
<evidence type="ECO:0008006" key="3">
    <source>
        <dbReference type="Google" id="ProtNLM"/>
    </source>
</evidence>
<accession>E9GEI6</accession>
<dbReference type="PANTHER" id="PTHR18841">
    <property type="entry name" value="VITELLINE MEMBRANE OUTER LAYER PROTEIN I-RELATED"/>
    <property type="match status" value="1"/>
</dbReference>
<dbReference type="GO" id="GO:0005615">
    <property type="term" value="C:extracellular space"/>
    <property type="evidence" value="ECO:0000318"/>
    <property type="project" value="GO_Central"/>
</dbReference>
<protein>
    <recommendedName>
        <fullName evidence="3">Vitelline membrane outer layer protein 1</fullName>
    </recommendedName>
</protein>
<dbReference type="InParanoid" id="E9GEI6"/>
<evidence type="ECO:0000313" key="1">
    <source>
        <dbReference type="EMBL" id="EFX82305.1"/>
    </source>
</evidence>
<dbReference type="AlphaFoldDB" id="E9GEI6"/>